<proteinExistence type="predicted"/>
<dbReference type="EMBL" id="BPLQ01012672">
    <property type="protein sequence ID" value="GIY66973.1"/>
    <property type="molecule type" value="Genomic_DNA"/>
</dbReference>
<organism evidence="2 3">
    <name type="scientific">Caerostris darwini</name>
    <dbReference type="NCBI Taxonomy" id="1538125"/>
    <lineage>
        <taxon>Eukaryota</taxon>
        <taxon>Metazoa</taxon>
        <taxon>Ecdysozoa</taxon>
        <taxon>Arthropoda</taxon>
        <taxon>Chelicerata</taxon>
        <taxon>Arachnida</taxon>
        <taxon>Araneae</taxon>
        <taxon>Araneomorphae</taxon>
        <taxon>Entelegynae</taxon>
        <taxon>Araneoidea</taxon>
        <taxon>Araneidae</taxon>
        <taxon>Caerostris</taxon>
    </lineage>
</organism>
<gene>
    <name evidence="2" type="ORF">CDAR_379521</name>
</gene>
<protein>
    <submittedName>
        <fullName evidence="2">Uncharacterized protein</fullName>
    </submittedName>
</protein>
<evidence type="ECO:0000256" key="1">
    <source>
        <dbReference type="SAM" id="MobiDB-lite"/>
    </source>
</evidence>
<dbReference type="Proteomes" id="UP001054837">
    <property type="component" value="Unassembled WGS sequence"/>
</dbReference>
<feature type="region of interest" description="Disordered" evidence="1">
    <location>
        <begin position="24"/>
        <end position="45"/>
    </location>
</feature>
<accession>A0AAV4VAC3</accession>
<evidence type="ECO:0000313" key="2">
    <source>
        <dbReference type="EMBL" id="GIY66973.1"/>
    </source>
</evidence>
<evidence type="ECO:0000313" key="3">
    <source>
        <dbReference type="Proteomes" id="UP001054837"/>
    </source>
</evidence>
<dbReference type="AlphaFoldDB" id="A0AAV4VAC3"/>
<sequence>MTQEKIPLYLNTVLKRLFFLPEPESRPLNESELSESPLKSTVPRQKRAATNGIGIKVQDVSGGAKPSYFKGNDGGLQIMSSIISRF</sequence>
<comment type="caution">
    <text evidence="2">The sequence shown here is derived from an EMBL/GenBank/DDBJ whole genome shotgun (WGS) entry which is preliminary data.</text>
</comment>
<reference evidence="2 3" key="1">
    <citation type="submission" date="2021-06" db="EMBL/GenBank/DDBJ databases">
        <title>Caerostris darwini draft genome.</title>
        <authorList>
            <person name="Kono N."/>
            <person name="Arakawa K."/>
        </authorList>
    </citation>
    <scope>NUCLEOTIDE SEQUENCE [LARGE SCALE GENOMIC DNA]</scope>
</reference>
<name>A0AAV4VAC3_9ARAC</name>
<keyword evidence="3" id="KW-1185">Reference proteome</keyword>